<dbReference type="PANTHER" id="PTHR43584:SF3">
    <property type="entry name" value="BIFUNCTIONAL PROTEIN GLMU"/>
    <property type="match status" value="1"/>
</dbReference>
<protein>
    <submittedName>
        <fullName evidence="10">UDP-N-acetylglucosamine pyrophosphorylase</fullName>
    </submittedName>
</protein>
<dbReference type="CDD" id="cd02540">
    <property type="entry name" value="GT2_GlmU_N_bac"/>
    <property type="match status" value="1"/>
</dbReference>
<feature type="domain" description="MobA-like NTP transferase" evidence="9">
    <location>
        <begin position="1"/>
        <end position="134"/>
    </location>
</feature>
<reference evidence="10" key="1">
    <citation type="journal article" date="2020" name="mSystems">
        <title>Genome- and Community-Level Interaction Insights into Carbon Utilization and Element Cycling Functions of Hydrothermarchaeota in Hydrothermal Sediment.</title>
        <authorList>
            <person name="Zhou Z."/>
            <person name="Liu Y."/>
            <person name="Xu W."/>
            <person name="Pan J."/>
            <person name="Luo Z.H."/>
            <person name="Li M."/>
        </authorList>
    </citation>
    <scope>NUCLEOTIDE SEQUENCE [LARGE SCALE GENOMIC DNA]</scope>
    <source>
        <strain evidence="10">HyVt-527</strain>
    </source>
</reference>
<evidence type="ECO:0000313" key="10">
    <source>
        <dbReference type="EMBL" id="HHJ53634.1"/>
    </source>
</evidence>
<comment type="function">
    <text evidence="8">Catalyzes the last two sequential reactions in the de novo biosynthetic pathway for UDP-N-acetylglucosamine (UDP-GlcNAc). The C-terminal domain catalyzes the transfer of acetyl group from acetyl coenzyme A to glucosamine-1-phosphate (GlcN-1-P) to produce N-acetylglucosamine-1-phosphate (GlcNAc-1-P), which is converted into UDP-GlcNAc by the transfer of uridine 5-monophosphate (from uridine 5-triphosphate), a reaction catalyzed by the N-terminal domain.</text>
</comment>
<evidence type="ECO:0000256" key="2">
    <source>
        <dbReference type="ARBA" id="ARBA00007947"/>
    </source>
</evidence>
<comment type="caution">
    <text evidence="10">The sequence shown here is derived from an EMBL/GenBank/DDBJ whole genome shotgun (WGS) entry which is preliminary data.</text>
</comment>
<evidence type="ECO:0000256" key="1">
    <source>
        <dbReference type="ARBA" id="ARBA00007707"/>
    </source>
</evidence>
<dbReference type="GO" id="GO:0003977">
    <property type="term" value="F:UDP-N-acetylglucosamine diphosphorylase activity"/>
    <property type="evidence" value="ECO:0007669"/>
    <property type="project" value="UniProtKB-EC"/>
</dbReference>
<proteinExistence type="inferred from homology"/>
<sequence length="237" mass="26281">MAAGKGTRMKSDLPKVLHRINGRPMVHYVIDLAKRLNSKKIILIIGHKKELVEQACADMGVEFVVQSPQLGTGHAVQQAEPLLEDFTGDVLVLSGDVPLLTEDTLRMLLESHRESGAVATLLTSELDDPTGYGRVMRDQTGFVEKIVEHKDASPEELRVKEINVGIYVFKAPDLFAALKLIDNNNAQGEYYLPDVIPLFLKDGKKVNAVKTPNFDETRGINTVDQLKKAETILLARR</sequence>
<dbReference type="InterPro" id="IPR025877">
    <property type="entry name" value="MobA-like_NTP_Trfase"/>
</dbReference>
<keyword evidence="4" id="KW-0548">Nucleotidyltransferase</keyword>
<evidence type="ECO:0000256" key="5">
    <source>
        <dbReference type="ARBA" id="ARBA00023315"/>
    </source>
</evidence>
<dbReference type="EMBL" id="DROD01000673">
    <property type="protein sequence ID" value="HHJ53634.1"/>
    <property type="molecule type" value="Genomic_DNA"/>
</dbReference>
<dbReference type="GO" id="GO:0019134">
    <property type="term" value="F:glucosamine-1-phosphate N-acetyltransferase activity"/>
    <property type="evidence" value="ECO:0007669"/>
    <property type="project" value="UniProtKB-EC"/>
</dbReference>
<evidence type="ECO:0000256" key="6">
    <source>
        <dbReference type="ARBA" id="ARBA00048247"/>
    </source>
</evidence>
<comment type="similarity">
    <text evidence="2">In the N-terminal section; belongs to the N-acetylglucosamine-1-phosphate uridyltransferase family.</text>
</comment>
<dbReference type="AlphaFoldDB" id="A0A7V5UFW2"/>
<comment type="similarity">
    <text evidence="1">In the C-terminal section; belongs to the transferase hexapeptide repeat family.</text>
</comment>
<keyword evidence="3" id="KW-0808">Transferase</keyword>
<accession>A0A7V5UFW2</accession>
<dbReference type="SUPFAM" id="SSF53448">
    <property type="entry name" value="Nucleotide-diphospho-sugar transferases"/>
    <property type="match status" value="1"/>
</dbReference>
<dbReference type="Proteomes" id="UP000886124">
    <property type="component" value="Unassembled WGS sequence"/>
</dbReference>
<dbReference type="Gene3D" id="3.90.550.10">
    <property type="entry name" value="Spore Coat Polysaccharide Biosynthesis Protein SpsA, Chain A"/>
    <property type="match status" value="1"/>
</dbReference>
<dbReference type="InterPro" id="IPR050065">
    <property type="entry name" value="GlmU-like"/>
</dbReference>
<evidence type="ECO:0000256" key="8">
    <source>
        <dbReference type="ARBA" id="ARBA00049628"/>
    </source>
</evidence>
<evidence type="ECO:0000256" key="3">
    <source>
        <dbReference type="ARBA" id="ARBA00022679"/>
    </source>
</evidence>
<evidence type="ECO:0000259" key="9">
    <source>
        <dbReference type="Pfam" id="PF12804"/>
    </source>
</evidence>
<organism evidence="10">
    <name type="scientific">Caldithrix abyssi</name>
    <dbReference type="NCBI Taxonomy" id="187145"/>
    <lineage>
        <taxon>Bacteria</taxon>
        <taxon>Pseudomonadati</taxon>
        <taxon>Calditrichota</taxon>
        <taxon>Calditrichia</taxon>
        <taxon>Calditrichales</taxon>
        <taxon>Calditrichaceae</taxon>
        <taxon>Caldithrix</taxon>
    </lineage>
</organism>
<dbReference type="InterPro" id="IPR029044">
    <property type="entry name" value="Nucleotide-diphossugar_trans"/>
</dbReference>
<keyword evidence="5" id="KW-0012">Acyltransferase</keyword>
<evidence type="ECO:0000256" key="7">
    <source>
        <dbReference type="ARBA" id="ARBA00048493"/>
    </source>
</evidence>
<dbReference type="Pfam" id="PF12804">
    <property type="entry name" value="NTP_transf_3"/>
    <property type="match status" value="1"/>
</dbReference>
<gene>
    <name evidence="10" type="ORF">ENJ89_10600</name>
</gene>
<evidence type="ECO:0000256" key="4">
    <source>
        <dbReference type="ARBA" id="ARBA00022695"/>
    </source>
</evidence>
<dbReference type="PANTHER" id="PTHR43584">
    <property type="entry name" value="NUCLEOTIDYL TRANSFERASE"/>
    <property type="match status" value="1"/>
</dbReference>
<name>A0A7V5UFW2_CALAY</name>
<comment type="catalytic activity">
    <reaction evidence="6">
        <text>alpha-D-glucosamine 1-phosphate + acetyl-CoA = N-acetyl-alpha-D-glucosamine 1-phosphate + CoA + H(+)</text>
        <dbReference type="Rhea" id="RHEA:13725"/>
        <dbReference type="ChEBI" id="CHEBI:15378"/>
        <dbReference type="ChEBI" id="CHEBI:57287"/>
        <dbReference type="ChEBI" id="CHEBI:57288"/>
        <dbReference type="ChEBI" id="CHEBI:57776"/>
        <dbReference type="ChEBI" id="CHEBI:58516"/>
        <dbReference type="EC" id="2.3.1.157"/>
    </reaction>
</comment>
<comment type="catalytic activity">
    <reaction evidence="7">
        <text>N-acetyl-alpha-D-glucosamine 1-phosphate + UTP + H(+) = UDP-N-acetyl-alpha-D-glucosamine + diphosphate</text>
        <dbReference type="Rhea" id="RHEA:13509"/>
        <dbReference type="ChEBI" id="CHEBI:15378"/>
        <dbReference type="ChEBI" id="CHEBI:33019"/>
        <dbReference type="ChEBI" id="CHEBI:46398"/>
        <dbReference type="ChEBI" id="CHEBI:57705"/>
        <dbReference type="ChEBI" id="CHEBI:57776"/>
        <dbReference type="EC" id="2.7.7.23"/>
    </reaction>
</comment>